<evidence type="ECO:0000256" key="4">
    <source>
        <dbReference type="ARBA" id="ARBA00022881"/>
    </source>
</evidence>
<comment type="caution">
    <text evidence="12">The sequence shown here is derived from an EMBL/GenBank/DDBJ whole genome shotgun (WGS) entry which is preliminary data.</text>
</comment>
<dbReference type="NCBIfam" id="NF001824">
    <property type="entry name" value="PRK00558.1-5"/>
    <property type="match status" value="1"/>
</dbReference>
<dbReference type="InterPro" id="IPR010994">
    <property type="entry name" value="RuvA_2-like"/>
</dbReference>
<dbReference type="CDD" id="cd10434">
    <property type="entry name" value="GIY-YIG_UvrC_Cho"/>
    <property type="match status" value="1"/>
</dbReference>
<dbReference type="Pfam" id="PF02151">
    <property type="entry name" value="UVR"/>
    <property type="match status" value="1"/>
</dbReference>
<keyword evidence="3 7" id="KW-0228">DNA excision</keyword>
<dbReference type="PROSITE" id="PS50165">
    <property type="entry name" value="UVRC"/>
    <property type="match status" value="1"/>
</dbReference>
<dbReference type="InterPro" id="IPR001162">
    <property type="entry name" value="UvrC_RNase_H_dom"/>
</dbReference>
<dbReference type="SUPFAM" id="SSF46600">
    <property type="entry name" value="C-terminal UvrC-binding domain of UvrB"/>
    <property type="match status" value="1"/>
</dbReference>
<comment type="similarity">
    <text evidence="7">Belongs to the UvrC family.</text>
</comment>
<dbReference type="Gene3D" id="1.10.150.20">
    <property type="entry name" value="5' to 3' exonuclease, C-terminal subdomain"/>
    <property type="match status" value="1"/>
</dbReference>
<dbReference type="SMART" id="SM00278">
    <property type="entry name" value="HhH1"/>
    <property type="match status" value="2"/>
</dbReference>
<dbReference type="SUPFAM" id="SSF82771">
    <property type="entry name" value="GIY-YIG endonuclease"/>
    <property type="match status" value="1"/>
</dbReference>
<dbReference type="PROSITE" id="PS50164">
    <property type="entry name" value="GIY_YIG"/>
    <property type="match status" value="1"/>
</dbReference>
<evidence type="ECO:0000259" key="11">
    <source>
        <dbReference type="PROSITE" id="PS50165"/>
    </source>
</evidence>
<evidence type="ECO:0000313" key="12">
    <source>
        <dbReference type="EMBL" id="MDJ1159303.1"/>
    </source>
</evidence>
<dbReference type="Pfam" id="PF22920">
    <property type="entry name" value="UvrC_RNaseH"/>
    <property type="match status" value="1"/>
</dbReference>
<dbReference type="SMART" id="SM00465">
    <property type="entry name" value="GIYc"/>
    <property type="match status" value="1"/>
</dbReference>
<reference evidence="12 13" key="1">
    <citation type="submission" date="2023-05" db="EMBL/GenBank/DDBJ databases">
        <title>Chelatococcus sp. nov., a moderately thermophilic bacterium isolated from hot spring microbial mat.</title>
        <authorList>
            <person name="Hu C.-J."/>
            <person name="Li W.-J."/>
        </authorList>
    </citation>
    <scope>NUCLEOTIDE SEQUENCE [LARGE SCALE GENOMIC DNA]</scope>
    <source>
        <strain evidence="12 13">SYSU G07232</strain>
    </source>
</reference>
<keyword evidence="1 7" id="KW-0963">Cytoplasm</keyword>
<sequence>MSSKKANDEEPKNERFDERPDELFEDDPDGEAEREAASGIDLGLDDEAQPASVRAGVAVIRRFWKTLPNGPGVYRMVDAVGDVLYVGKAKSLKKRVAGYLRGIGHGGLRTMRMIAETAGMEFVTTQTETEALLLEANLIKQLRPRYNVLLRDDKSFPYILLTGDHPAPQIAKHRGARTRKGDYYGPFANAGAVTRTINALERAFLLRSCSDSYYENRTRPCLLHQIKRCSAPCTGEISLADYAKLVDEARAFLSGRSTAVKKMLADEMQKASEELEFERAARYRDRLAALSAVQSTQDINPQTVEEADVFALDEQAGQFCVQVFFFRNYQNWGNRAYFPRADKSLTAGEVLGAFIAQFYDDKPCPRLVLLSHEVDEQALLQDALSAQAGHRVELAAPKRGEKRDLVAHAEKNAREALGRRLADTSSQRKLLSALAQAFGLPRAPRRIEVYDNSHIMGTNAVGGMIVAGEAGFMKAHYRTFNIRSEDLTPGDDYGMMREVLQRRFSRLLKEAPKEAAKEMPSAVPVPAEEAAGEAVGEETEALDTEGFPAWPDLVLIDGGRGQLDAARQALADIGVADVTLVGIAKGRDRDAGRETFFVPGREPFKLPPRDPALYFVQRLRDEAHRFAIGTHRARRKREMTKNPLDEIPGIGPSRKRALLLHFGTAKAVSRASLEDLQRVPGVNAATAKAVYAFFHDRA</sequence>
<dbReference type="RefSeq" id="WP_283741301.1">
    <property type="nucleotide sequence ID" value="NZ_JASJEV010000008.1"/>
</dbReference>
<evidence type="ECO:0000256" key="6">
    <source>
        <dbReference type="ARBA" id="ARBA00023236"/>
    </source>
</evidence>
<dbReference type="Gene3D" id="4.10.860.10">
    <property type="entry name" value="UVR domain"/>
    <property type="match status" value="1"/>
</dbReference>
<evidence type="ECO:0000256" key="8">
    <source>
        <dbReference type="SAM" id="MobiDB-lite"/>
    </source>
</evidence>
<keyword evidence="5 7" id="KW-0234">DNA repair</keyword>
<dbReference type="Proteomes" id="UP001321492">
    <property type="component" value="Unassembled WGS sequence"/>
</dbReference>
<comment type="subunit">
    <text evidence="7">Interacts with UvrB in an incision complex.</text>
</comment>
<dbReference type="EMBL" id="JASJEV010000008">
    <property type="protein sequence ID" value="MDJ1159303.1"/>
    <property type="molecule type" value="Genomic_DNA"/>
</dbReference>
<dbReference type="InterPro" id="IPR047296">
    <property type="entry name" value="GIY-YIG_UvrC_Cho"/>
</dbReference>
<dbReference type="InterPro" id="IPR035901">
    <property type="entry name" value="GIY-YIG_endonuc_sf"/>
</dbReference>
<organism evidence="12 13">
    <name type="scientific">Chelatococcus albus</name>
    <dbReference type="NCBI Taxonomy" id="3047466"/>
    <lineage>
        <taxon>Bacteria</taxon>
        <taxon>Pseudomonadati</taxon>
        <taxon>Pseudomonadota</taxon>
        <taxon>Alphaproteobacteria</taxon>
        <taxon>Hyphomicrobiales</taxon>
        <taxon>Chelatococcaceae</taxon>
        <taxon>Chelatococcus</taxon>
    </lineage>
</organism>
<feature type="domain" description="UVR" evidence="9">
    <location>
        <begin position="258"/>
        <end position="293"/>
    </location>
</feature>
<dbReference type="Gene3D" id="3.40.1440.10">
    <property type="entry name" value="GIY-YIG endonuclease"/>
    <property type="match status" value="1"/>
</dbReference>
<accession>A0ABT7AIV2</accession>
<proteinExistence type="inferred from homology"/>
<dbReference type="Pfam" id="PF08459">
    <property type="entry name" value="UvrC_RNaseH_dom"/>
    <property type="match status" value="1"/>
</dbReference>
<feature type="compositionally biased region" description="Basic and acidic residues" evidence="8">
    <location>
        <begin position="1"/>
        <end position="22"/>
    </location>
</feature>
<dbReference type="PANTHER" id="PTHR30562">
    <property type="entry name" value="UVRC/OXIDOREDUCTASE"/>
    <property type="match status" value="1"/>
</dbReference>
<name>A0ABT7AIV2_9HYPH</name>
<feature type="domain" description="UvrC family homology region profile" evidence="11">
    <location>
        <begin position="309"/>
        <end position="570"/>
    </location>
</feature>
<feature type="region of interest" description="Disordered" evidence="8">
    <location>
        <begin position="1"/>
        <end position="42"/>
    </location>
</feature>
<evidence type="ECO:0000256" key="3">
    <source>
        <dbReference type="ARBA" id="ARBA00022769"/>
    </source>
</evidence>
<dbReference type="Pfam" id="PF14520">
    <property type="entry name" value="HHH_5"/>
    <property type="match status" value="1"/>
</dbReference>
<protein>
    <recommendedName>
        <fullName evidence="7">UvrABC system protein C</fullName>
        <shortName evidence="7">Protein UvrC</shortName>
    </recommendedName>
    <alternativeName>
        <fullName evidence="7">Excinuclease ABC subunit C</fullName>
    </alternativeName>
</protein>
<keyword evidence="4 7" id="KW-0267">Excision nuclease</keyword>
<dbReference type="InterPro" id="IPR003583">
    <property type="entry name" value="Hlx-hairpin-Hlx_DNA-bd_motif"/>
</dbReference>
<dbReference type="Pfam" id="PF01541">
    <property type="entry name" value="GIY-YIG"/>
    <property type="match status" value="1"/>
</dbReference>
<dbReference type="PANTHER" id="PTHR30562:SF1">
    <property type="entry name" value="UVRABC SYSTEM PROTEIN C"/>
    <property type="match status" value="1"/>
</dbReference>
<keyword evidence="6 7" id="KW-0742">SOS response</keyword>
<evidence type="ECO:0000313" key="13">
    <source>
        <dbReference type="Proteomes" id="UP001321492"/>
    </source>
</evidence>
<gene>
    <name evidence="7 12" type="primary">uvrC</name>
    <name evidence="12" type="ORF">QNA08_13770</name>
</gene>
<dbReference type="InterPro" id="IPR050066">
    <property type="entry name" value="UvrABC_protein_C"/>
</dbReference>
<evidence type="ECO:0000256" key="2">
    <source>
        <dbReference type="ARBA" id="ARBA00022763"/>
    </source>
</evidence>
<dbReference type="InterPro" id="IPR038476">
    <property type="entry name" value="UvrC_RNase_H_dom_sf"/>
</dbReference>
<evidence type="ECO:0000256" key="5">
    <source>
        <dbReference type="ARBA" id="ARBA00023204"/>
    </source>
</evidence>
<dbReference type="SUPFAM" id="SSF47781">
    <property type="entry name" value="RuvA domain 2-like"/>
    <property type="match status" value="1"/>
</dbReference>
<evidence type="ECO:0000259" key="9">
    <source>
        <dbReference type="PROSITE" id="PS50151"/>
    </source>
</evidence>
<dbReference type="InterPro" id="IPR004791">
    <property type="entry name" value="UvrC"/>
</dbReference>
<evidence type="ECO:0000256" key="7">
    <source>
        <dbReference type="HAMAP-Rule" id="MF_00203"/>
    </source>
</evidence>
<dbReference type="NCBIfam" id="TIGR00194">
    <property type="entry name" value="uvrC"/>
    <property type="match status" value="1"/>
</dbReference>
<dbReference type="InterPro" id="IPR000305">
    <property type="entry name" value="GIY-YIG_endonuc"/>
</dbReference>
<evidence type="ECO:0000256" key="1">
    <source>
        <dbReference type="ARBA" id="ARBA00022490"/>
    </source>
</evidence>
<dbReference type="InterPro" id="IPR001943">
    <property type="entry name" value="UVR_dom"/>
</dbReference>
<dbReference type="HAMAP" id="MF_00203">
    <property type="entry name" value="UvrC"/>
    <property type="match status" value="1"/>
</dbReference>
<comment type="subcellular location">
    <subcellularLocation>
        <location evidence="7">Cytoplasm</location>
    </subcellularLocation>
</comment>
<keyword evidence="13" id="KW-1185">Reference proteome</keyword>
<keyword evidence="2 7" id="KW-0227">DNA damage</keyword>
<feature type="domain" description="GIY-YIG" evidence="10">
    <location>
        <begin position="69"/>
        <end position="148"/>
    </location>
</feature>
<evidence type="ECO:0000259" key="10">
    <source>
        <dbReference type="PROSITE" id="PS50164"/>
    </source>
</evidence>
<dbReference type="InterPro" id="IPR036876">
    <property type="entry name" value="UVR_dom_sf"/>
</dbReference>
<dbReference type="PROSITE" id="PS50151">
    <property type="entry name" value="UVR"/>
    <property type="match status" value="1"/>
</dbReference>
<comment type="function">
    <text evidence="7">The UvrABC repair system catalyzes the recognition and processing of DNA lesions. UvrC both incises the 5' and 3' sides of the lesion. The N-terminal half is responsible for the 3' incision and the C-terminal half is responsible for the 5' incision.</text>
</comment>
<dbReference type="Gene3D" id="3.30.420.340">
    <property type="entry name" value="UvrC, RNAse H endonuclease domain"/>
    <property type="match status" value="1"/>
</dbReference>